<protein>
    <submittedName>
        <fullName evidence="3">Conserved domain protein</fullName>
    </submittedName>
</protein>
<feature type="region of interest" description="Disordered" evidence="1">
    <location>
        <begin position="59"/>
        <end position="87"/>
    </location>
</feature>
<evidence type="ECO:0000256" key="1">
    <source>
        <dbReference type="SAM" id="MobiDB-lite"/>
    </source>
</evidence>
<keyword evidence="2" id="KW-1133">Transmembrane helix</keyword>
<evidence type="ECO:0000256" key="2">
    <source>
        <dbReference type="SAM" id="Phobius"/>
    </source>
</evidence>
<reference evidence="3 4" key="1">
    <citation type="submission" date="2008-07" db="EMBL/GenBank/DDBJ databases">
        <authorList>
            <person name="Tandeau de Marsac N."/>
            <person name="Ferriera S."/>
            <person name="Johnson J."/>
            <person name="Kravitz S."/>
            <person name="Beeson K."/>
            <person name="Sutton G."/>
            <person name="Rogers Y.-H."/>
            <person name="Friedman R."/>
            <person name="Frazier M."/>
            <person name="Venter J.C."/>
        </authorList>
    </citation>
    <scope>NUCLEOTIDE SEQUENCE [LARGE SCALE GENOMIC DNA]</scope>
    <source>
        <strain evidence="3 4">PCC 7420</strain>
    </source>
</reference>
<dbReference type="STRING" id="118168.MC7420_3159"/>
<accession>B4VJY7</accession>
<dbReference type="eggNOG" id="COG1388">
    <property type="taxonomic scope" value="Bacteria"/>
</dbReference>
<sequence>MNTTRQKLITIIAGTASIVSLQMFGFLDLPEPRIFSSSKNLEILTSIWNDLPANAELNKTSTHRSSKQYIPPVASNPRRTIGSGSRGCRQSLTNDLVTLLIPSEEYAGQTTSGHPTLFWYLSQPVSVPMRFALVEPGVPEPLFEKQIDSPQAGMIQLQLPKDRPELQTGRTYKWSVTLVCNTKHPSANPVFISWIERVSTPAALEPQRLSTPPAKNNVPTQVWRDRAWSYAEAGLWYDALAAMSKVETANSNELATNDDFLALLEQVGLTQVTQQERLNIAKRP</sequence>
<dbReference type="InterPro" id="IPR010328">
    <property type="entry name" value="DUF928"/>
</dbReference>
<keyword evidence="4" id="KW-1185">Reference proteome</keyword>
<dbReference type="EMBL" id="DS989843">
    <property type="protein sequence ID" value="EDX77835.1"/>
    <property type="molecule type" value="Genomic_DNA"/>
</dbReference>
<evidence type="ECO:0000313" key="4">
    <source>
        <dbReference type="Proteomes" id="UP000003835"/>
    </source>
</evidence>
<dbReference type="HOGENOM" id="CLU_061545_2_1_3"/>
<dbReference type="OrthoDB" id="467321at2"/>
<keyword evidence="2" id="KW-0472">Membrane</keyword>
<feature type="transmembrane region" description="Helical" evidence="2">
    <location>
        <begin position="7"/>
        <end position="27"/>
    </location>
</feature>
<dbReference type="Proteomes" id="UP000003835">
    <property type="component" value="Unassembled WGS sequence"/>
</dbReference>
<proteinExistence type="predicted"/>
<evidence type="ECO:0000313" key="3">
    <source>
        <dbReference type="EMBL" id="EDX77835.1"/>
    </source>
</evidence>
<organism evidence="3 4">
    <name type="scientific">Coleofasciculus chthonoplastes PCC 7420</name>
    <dbReference type="NCBI Taxonomy" id="118168"/>
    <lineage>
        <taxon>Bacteria</taxon>
        <taxon>Bacillati</taxon>
        <taxon>Cyanobacteriota</taxon>
        <taxon>Cyanophyceae</taxon>
        <taxon>Coleofasciculales</taxon>
        <taxon>Coleofasciculaceae</taxon>
        <taxon>Coleofasciculus</taxon>
    </lineage>
</organism>
<name>B4VJY7_9CYAN</name>
<dbReference type="RefSeq" id="WP_006099096.1">
    <property type="nucleotide sequence ID" value="NZ_DS989843.1"/>
</dbReference>
<keyword evidence="2" id="KW-0812">Transmembrane</keyword>
<dbReference type="AlphaFoldDB" id="B4VJY7"/>
<gene>
    <name evidence="3" type="ORF">MC7420_3159</name>
</gene>
<dbReference type="Pfam" id="PF06051">
    <property type="entry name" value="DUF928"/>
    <property type="match status" value="1"/>
</dbReference>